<dbReference type="InterPro" id="IPR005467">
    <property type="entry name" value="His_kinase_dom"/>
</dbReference>
<dbReference type="InterPro" id="IPR011712">
    <property type="entry name" value="Sig_transdc_His_kin_sub3_dim/P"/>
</dbReference>
<evidence type="ECO:0000313" key="7">
    <source>
        <dbReference type="EMBL" id="ARX89289.1"/>
    </source>
</evidence>
<dbReference type="SUPFAM" id="SSF55781">
    <property type="entry name" value="GAF domain-like"/>
    <property type="match status" value="1"/>
</dbReference>
<keyword evidence="5" id="KW-0472">Membrane</keyword>
<keyword evidence="8" id="KW-1185">Reference proteome</keyword>
<feature type="compositionally biased region" description="Pro residues" evidence="4">
    <location>
        <begin position="497"/>
        <end position="506"/>
    </location>
</feature>
<dbReference type="Pfam" id="PF02518">
    <property type="entry name" value="HATPase_c"/>
    <property type="match status" value="1"/>
</dbReference>
<dbReference type="PANTHER" id="PTHR24421">
    <property type="entry name" value="NITRATE/NITRITE SENSOR PROTEIN NARX-RELATED"/>
    <property type="match status" value="1"/>
</dbReference>
<dbReference type="CDD" id="cd16917">
    <property type="entry name" value="HATPase_UhpB-NarQ-NarX-like"/>
    <property type="match status" value="1"/>
</dbReference>
<dbReference type="Gene3D" id="1.20.5.1930">
    <property type="match status" value="1"/>
</dbReference>
<feature type="transmembrane region" description="Helical" evidence="5">
    <location>
        <begin position="141"/>
        <end position="162"/>
    </location>
</feature>
<feature type="domain" description="Histidine kinase" evidence="6">
    <location>
        <begin position="534"/>
        <end position="617"/>
    </location>
</feature>
<reference evidence="7 8" key="1">
    <citation type="submission" date="2017-05" db="EMBL/GenBank/DDBJ databases">
        <title>Streptomyces alboflavus Genome sequencing and assembly.</title>
        <authorList>
            <person name="Wang Y."/>
            <person name="Du B."/>
            <person name="Ding Y."/>
            <person name="Liu H."/>
            <person name="Hou Q."/>
            <person name="Liu K."/>
            <person name="Wang C."/>
            <person name="Yao L."/>
        </authorList>
    </citation>
    <scope>NUCLEOTIDE SEQUENCE [LARGE SCALE GENOMIC DNA]</scope>
    <source>
        <strain evidence="7 8">MDJK44</strain>
    </source>
</reference>
<feature type="transmembrane region" description="Helical" evidence="5">
    <location>
        <begin position="208"/>
        <end position="228"/>
    </location>
</feature>
<evidence type="ECO:0000256" key="5">
    <source>
        <dbReference type="SAM" id="Phobius"/>
    </source>
</evidence>
<name>A0A1Z1WSC1_9ACTN</name>
<dbReference type="Pfam" id="PF07730">
    <property type="entry name" value="HisKA_3"/>
    <property type="match status" value="1"/>
</dbReference>
<proteinExistence type="predicted"/>
<protein>
    <recommendedName>
        <fullName evidence="6">Histidine kinase domain-containing protein</fullName>
    </recommendedName>
</protein>
<organism evidence="7 8">
    <name type="scientific">Streptomyces alboflavus</name>
    <dbReference type="NCBI Taxonomy" id="67267"/>
    <lineage>
        <taxon>Bacteria</taxon>
        <taxon>Bacillati</taxon>
        <taxon>Actinomycetota</taxon>
        <taxon>Actinomycetes</taxon>
        <taxon>Kitasatosporales</taxon>
        <taxon>Streptomycetaceae</taxon>
        <taxon>Streptomyces</taxon>
    </lineage>
</organism>
<dbReference type="RefSeq" id="WP_100112326.1">
    <property type="nucleotide sequence ID" value="NZ_CP021748.1"/>
</dbReference>
<dbReference type="SUPFAM" id="SSF55874">
    <property type="entry name" value="ATPase domain of HSP90 chaperone/DNA topoisomerase II/histidine kinase"/>
    <property type="match status" value="1"/>
</dbReference>
<feature type="region of interest" description="Disordered" evidence="4">
    <location>
        <begin position="456"/>
        <end position="509"/>
    </location>
</feature>
<dbReference type="Proteomes" id="UP000195880">
    <property type="component" value="Chromosome"/>
</dbReference>
<feature type="transmembrane region" description="Helical" evidence="5">
    <location>
        <begin position="174"/>
        <end position="196"/>
    </location>
</feature>
<feature type="transmembrane region" description="Helical" evidence="5">
    <location>
        <begin position="106"/>
        <end position="129"/>
    </location>
</feature>
<evidence type="ECO:0000256" key="4">
    <source>
        <dbReference type="SAM" id="MobiDB-lite"/>
    </source>
</evidence>
<keyword evidence="5" id="KW-0812">Transmembrane</keyword>
<dbReference type="Gene3D" id="3.30.565.10">
    <property type="entry name" value="Histidine kinase-like ATPase, C-terminal domain"/>
    <property type="match status" value="1"/>
</dbReference>
<feature type="compositionally biased region" description="Low complexity" evidence="4">
    <location>
        <begin position="469"/>
        <end position="496"/>
    </location>
</feature>
<dbReference type="AlphaFoldDB" id="A0A1Z1WSC1"/>
<keyword evidence="1" id="KW-0808">Transferase</keyword>
<evidence type="ECO:0000256" key="2">
    <source>
        <dbReference type="ARBA" id="ARBA00022777"/>
    </source>
</evidence>
<dbReference type="GO" id="GO:0016020">
    <property type="term" value="C:membrane"/>
    <property type="evidence" value="ECO:0007669"/>
    <property type="project" value="InterPro"/>
</dbReference>
<keyword evidence="2" id="KW-0418">Kinase</keyword>
<keyword evidence="5" id="KW-1133">Transmembrane helix</keyword>
<dbReference type="InterPro" id="IPR036890">
    <property type="entry name" value="HATPase_C_sf"/>
</dbReference>
<dbReference type="EMBL" id="CP021748">
    <property type="protein sequence ID" value="ARX89289.1"/>
    <property type="molecule type" value="Genomic_DNA"/>
</dbReference>
<dbReference type="KEGG" id="salf:SMD44_08776"/>
<dbReference type="eggNOG" id="COG4585">
    <property type="taxonomic scope" value="Bacteria"/>
</dbReference>
<dbReference type="GO" id="GO:0046983">
    <property type="term" value="F:protein dimerization activity"/>
    <property type="evidence" value="ECO:0007669"/>
    <property type="project" value="InterPro"/>
</dbReference>
<gene>
    <name evidence="7" type="ORF">SMD44_08776</name>
</gene>
<evidence type="ECO:0000259" key="6">
    <source>
        <dbReference type="PROSITE" id="PS50109"/>
    </source>
</evidence>
<dbReference type="GO" id="GO:0000155">
    <property type="term" value="F:phosphorelay sensor kinase activity"/>
    <property type="evidence" value="ECO:0007669"/>
    <property type="project" value="InterPro"/>
</dbReference>
<sequence length="623" mass="67912">MARRLLLLGTWLSIAIAVRHTTNLMIRELGWHLRPKVVGPVLPLDLGLQITHEMCNLAVSIIILRLLALLPDGRYAFRYERHVLRALWGLFALPILLPLAGVPQHIVYYIVFYYPEAWLPGIGAALLTVRCLRARATGRADVAALLPWAALGATVLLARAATRLFRSWQGEEGMFFFIGALLGALPYISISVTLVYAAFRHRLLGVDIVLRPSAVYGSLWFIINSWYLGMALTLGLTAGLFFPVGLSLLVAVVATALFRPLRDRLNTLVERRVFGKRLSRFELLVQFSTTLEHAYDLDRLAPQLATGLREGLGLRWVRVRLGGNGLPVSTAESGERPAAARPVKQFPLFYGDDTLGLIEYGPRTEGRSTPEDHAIGGTLARSAALAVHNVRLAAELCAHADEMQRQAAELAASRARIVHAQDTERRRIERRLHDGIQQDLVALVAKLALARNRLHRGAASTAPSPRCRTTPTASSTNSANSPTASTRPSSPTRASSPPSPPAPRRMPIPVTVQSGQSLAGVRFALDIEESAFYLVSEALTNVLKHACAGHVTVRITRSDGRLQVEVTDDGTGFPTATTHGSGLTGMRDRTEAVGGELTITSRAGTGTVIRARLPEHVREDTRA</sequence>
<keyword evidence="3" id="KW-0902">Two-component regulatory system</keyword>
<evidence type="ECO:0000313" key="8">
    <source>
        <dbReference type="Proteomes" id="UP000195880"/>
    </source>
</evidence>
<evidence type="ECO:0000256" key="1">
    <source>
        <dbReference type="ARBA" id="ARBA00022679"/>
    </source>
</evidence>
<dbReference type="PROSITE" id="PS50109">
    <property type="entry name" value="HIS_KIN"/>
    <property type="match status" value="1"/>
</dbReference>
<feature type="transmembrane region" description="Helical" evidence="5">
    <location>
        <begin position="82"/>
        <end position="100"/>
    </location>
</feature>
<dbReference type="GO" id="GO:0005524">
    <property type="term" value="F:ATP binding"/>
    <property type="evidence" value="ECO:0007669"/>
    <property type="project" value="UniProtKB-KW"/>
</dbReference>
<feature type="transmembrane region" description="Helical" evidence="5">
    <location>
        <begin position="50"/>
        <end position="70"/>
    </location>
</feature>
<accession>A0A1Z1WSC1</accession>
<dbReference type="InterPro" id="IPR050482">
    <property type="entry name" value="Sensor_HK_TwoCompSys"/>
</dbReference>
<evidence type="ECO:0000256" key="3">
    <source>
        <dbReference type="ARBA" id="ARBA00023012"/>
    </source>
</evidence>
<dbReference type="SMART" id="SM00387">
    <property type="entry name" value="HATPase_c"/>
    <property type="match status" value="1"/>
</dbReference>
<feature type="transmembrane region" description="Helical" evidence="5">
    <location>
        <begin position="234"/>
        <end position="258"/>
    </location>
</feature>
<dbReference type="STRING" id="67267.GCA_000716675_05518"/>
<dbReference type="OrthoDB" id="227596at2"/>
<dbReference type="InterPro" id="IPR003594">
    <property type="entry name" value="HATPase_dom"/>
</dbReference>